<gene>
    <name evidence="2" type="ORF">DQK91_11655</name>
</gene>
<evidence type="ECO:0000256" key="1">
    <source>
        <dbReference type="SAM" id="Phobius"/>
    </source>
</evidence>
<dbReference type="RefSeq" id="WP_144305541.1">
    <property type="nucleotide sequence ID" value="NZ_QMIF01000007.1"/>
</dbReference>
<dbReference type="Proteomes" id="UP000434052">
    <property type="component" value="Unassembled WGS sequence"/>
</dbReference>
<dbReference type="OrthoDB" id="9781927at2"/>
<organism evidence="2 3">
    <name type="scientific">Oceanidesulfovibrio marinus</name>
    <dbReference type="NCBI Taxonomy" id="370038"/>
    <lineage>
        <taxon>Bacteria</taxon>
        <taxon>Pseudomonadati</taxon>
        <taxon>Thermodesulfobacteriota</taxon>
        <taxon>Desulfovibrionia</taxon>
        <taxon>Desulfovibrionales</taxon>
        <taxon>Desulfovibrionaceae</taxon>
        <taxon>Oceanidesulfovibrio</taxon>
    </lineage>
</organism>
<keyword evidence="1" id="KW-0812">Transmembrane</keyword>
<dbReference type="AlphaFoldDB" id="A0A6P1ZJE8"/>
<dbReference type="InterPro" id="IPR007404">
    <property type="entry name" value="YdjM-like"/>
</dbReference>
<evidence type="ECO:0000313" key="3">
    <source>
        <dbReference type="Proteomes" id="UP000434052"/>
    </source>
</evidence>
<protein>
    <recommendedName>
        <fullName evidence="4">Inner membrane protein</fullName>
    </recommendedName>
</protein>
<reference evidence="2 3" key="1">
    <citation type="submission" date="2018-06" db="EMBL/GenBank/DDBJ databases">
        <title>Complete genome of Desulfovibrio marinus P48SEP.</title>
        <authorList>
            <person name="Crispim J.S."/>
            <person name="Vidigal P.M.P."/>
            <person name="Silva L.C.F."/>
            <person name="Araujo L.C."/>
            <person name="Laguardia C.N."/>
            <person name="Dias R.S."/>
            <person name="Sousa M.P."/>
            <person name="Paula S.O."/>
            <person name="Silva C."/>
        </authorList>
    </citation>
    <scope>NUCLEOTIDE SEQUENCE [LARGE SCALE GENOMIC DNA]</scope>
    <source>
        <strain evidence="2 3">P48SEP</strain>
    </source>
</reference>
<evidence type="ECO:0000313" key="2">
    <source>
        <dbReference type="EMBL" id="TVM33319.1"/>
    </source>
</evidence>
<feature type="transmembrane region" description="Helical" evidence="1">
    <location>
        <begin position="154"/>
        <end position="173"/>
    </location>
</feature>
<feature type="transmembrane region" description="Helical" evidence="1">
    <location>
        <begin position="20"/>
        <end position="47"/>
    </location>
</feature>
<keyword evidence="1" id="KW-0472">Membrane</keyword>
<sequence length="348" mass="37988">MDPVTHLVGGLLIGRAFRRPLIAGVWLTILCGMAAVALDATYLLTLAGPGSVLAQYRGLGNTGIATLSVTVVFFLLALPFRGVAPRWGILLAVFLAALSHLYLNAFTSTGIQPLAPFTDYRIALGSLWFFDPILLGALLLLFLGPIIFRTRGLITGWIALFLLIAYPLGSVGVKQWANRALFAVPEMETTAGPSAEVQPDLLSPLFWKVVRKSESAYDVRSFSAVDRSLDQLPVLYEVAPESLMDRLSSESPLVKSFLERTHTPIIFRREGGDTTRLVLADLCWVSVTPIIRNHQPDGAPPMSLRVELDVDGKLIDVRKRRLGRYLSFEELPISPQAQANASQPAASP</sequence>
<name>A0A6P1ZJE8_9BACT</name>
<keyword evidence="1" id="KW-1133">Transmembrane helix</keyword>
<feature type="transmembrane region" description="Helical" evidence="1">
    <location>
        <begin position="127"/>
        <end position="148"/>
    </location>
</feature>
<dbReference type="EMBL" id="QMIF01000007">
    <property type="protein sequence ID" value="TVM33319.1"/>
    <property type="molecule type" value="Genomic_DNA"/>
</dbReference>
<accession>A0A6P1ZJE8</accession>
<comment type="caution">
    <text evidence="2">The sequence shown here is derived from an EMBL/GenBank/DDBJ whole genome shotgun (WGS) entry which is preliminary data.</text>
</comment>
<feature type="transmembrane region" description="Helical" evidence="1">
    <location>
        <begin position="59"/>
        <end position="80"/>
    </location>
</feature>
<evidence type="ECO:0008006" key="4">
    <source>
        <dbReference type="Google" id="ProtNLM"/>
    </source>
</evidence>
<proteinExistence type="predicted"/>
<dbReference type="Pfam" id="PF04307">
    <property type="entry name" value="YdjM"/>
    <property type="match status" value="1"/>
</dbReference>
<feature type="transmembrane region" description="Helical" evidence="1">
    <location>
        <begin position="86"/>
        <end position="106"/>
    </location>
</feature>